<accession>A0A951PDH9</accession>
<organism evidence="3 4">
    <name type="scientific">Pegethrix bostrychoides GSE-TBD4-15B</name>
    <dbReference type="NCBI Taxonomy" id="2839662"/>
    <lineage>
        <taxon>Bacteria</taxon>
        <taxon>Bacillati</taxon>
        <taxon>Cyanobacteriota</taxon>
        <taxon>Cyanophyceae</taxon>
        <taxon>Oculatellales</taxon>
        <taxon>Oculatellaceae</taxon>
        <taxon>Pegethrix</taxon>
    </lineage>
</organism>
<dbReference type="AlphaFoldDB" id="A0A951PDH9"/>
<gene>
    <name evidence="3" type="ORF">KME07_13275</name>
</gene>
<feature type="compositionally biased region" description="Low complexity" evidence="1">
    <location>
        <begin position="365"/>
        <end position="383"/>
    </location>
</feature>
<evidence type="ECO:0008006" key="5">
    <source>
        <dbReference type="Google" id="ProtNLM"/>
    </source>
</evidence>
<feature type="compositionally biased region" description="Low complexity" evidence="1">
    <location>
        <begin position="405"/>
        <end position="416"/>
    </location>
</feature>
<reference evidence="3" key="1">
    <citation type="submission" date="2021-05" db="EMBL/GenBank/DDBJ databases">
        <authorList>
            <person name="Pietrasiak N."/>
            <person name="Ward R."/>
            <person name="Stajich J.E."/>
            <person name="Kurbessoian T."/>
        </authorList>
    </citation>
    <scope>NUCLEOTIDE SEQUENCE</scope>
    <source>
        <strain evidence="3">GSE-TBD4-15B</strain>
    </source>
</reference>
<protein>
    <recommendedName>
        <fullName evidence="5">Serine/threonine protein kinase</fullName>
    </recommendedName>
</protein>
<evidence type="ECO:0000256" key="1">
    <source>
        <dbReference type="SAM" id="MobiDB-lite"/>
    </source>
</evidence>
<dbReference type="InterPro" id="IPR011009">
    <property type="entry name" value="Kinase-like_dom_sf"/>
</dbReference>
<dbReference type="Proteomes" id="UP000707356">
    <property type="component" value="Unassembled WGS sequence"/>
</dbReference>
<feature type="region of interest" description="Disordered" evidence="1">
    <location>
        <begin position="311"/>
        <end position="416"/>
    </location>
</feature>
<keyword evidence="2" id="KW-0472">Membrane</keyword>
<evidence type="ECO:0000313" key="3">
    <source>
        <dbReference type="EMBL" id="MBW4466389.1"/>
    </source>
</evidence>
<evidence type="ECO:0000313" key="4">
    <source>
        <dbReference type="Proteomes" id="UP000707356"/>
    </source>
</evidence>
<keyword evidence="2" id="KW-0812">Transmembrane</keyword>
<dbReference type="EMBL" id="JAHHHV010000067">
    <property type="protein sequence ID" value="MBW4466389.1"/>
    <property type="molecule type" value="Genomic_DNA"/>
</dbReference>
<feature type="transmembrane region" description="Helical" evidence="2">
    <location>
        <begin position="232"/>
        <end position="256"/>
    </location>
</feature>
<feature type="compositionally biased region" description="Pro residues" evidence="1">
    <location>
        <begin position="384"/>
        <end position="404"/>
    </location>
</feature>
<evidence type="ECO:0000256" key="2">
    <source>
        <dbReference type="SAM" id="Phobius"/>
    </source>
</evidence>
<reference evidence="3" key="2">
    <citation type="journal article" date="2022" name="Microbiol. Resour. Announc.">
        <title>Metagenome Sequencing to Explore Phylogenomics of Terrestrial Cyanobacteria.</title>
        <authorList>
            <person name="Ward R.D."/>
            <person name="Stajich J.E."/>
            <person name="Johansen J.R."/>
            <person name="Huntemann M."/>
            <person name="Clum A."/>
            <person name="Foster B."/>
            <person name="Foster B."/>
            <person name="Roux S."/>
            <person name="Palaniappan K."/>
            <person name="Varghese N."/>
            <person name="Mukherjee S."/>
            <person name="Reddy T.B.K."/>
            <person name="Daum C."/>
            <person name="Copeland A."/>
            <person name="Chen I.A."/>
            <person name="Ivanova N.N."/>
            <person name="Kyrpides N.C."/>
            <person name="Shapiro N."/>
            <person name="Eloe-Fadrosh E.A."/>
            <person name="Pietrasiak N."/>
        </authorList>
    </citation>
    <scope>NUCLEOTIDE SEQUENCE</scope>
    <source>
        <strain evidence="3">GSE-TBD4-15B</strain>
    </source>
</reference>
<proteinExistence type="predicted"/>
<feature type="compositionally biased region" description="Pro residues" evidence="1">
    <location>
        <begin position="327"/>
        <end position="345"/>
    </location>
</feature>
<comment type="caution">
    <text evidence="3">The sequence shown here is derived from an EMBL/GenBank/DDBJ whole genome shotgun (WGS) entry which is preliminary data.</text>
</comment>
<dbReference type="Gene3D" id="3.30.200.20">
    <property type="entry name" value="Phosphorylase Kinase, domain 1"/>
    <property type="match status" value="1"/>
</dbReference>
<sequence>MSLTAGASLQDKYAVQKQLHQSDFGVTYQAQHSILGRPVVLQTLNAALRQRDDFAQLRQQFLSRVRAISQQPLEHLHVLDYFEEDGLPYVVFELVPGQPLPQFSDWIPVAPAAQVTDLKATDLNATDLSLTDPNPQALQALSATDELLGHPAAARHLTAAELARLAATHSAYAETPAVTALDAVAPDAVTAPTTGSVGHLSAESLPSVTPTSSKTLPAKWTYPTHSTSAGRAWMPMALIFISILGGLVGVGLGFSWRFSSARVQSSKSAQSSSQSQNAAPRLFSREQSFPSEADWPISEIPQLFTPALPEPLLDPIPRSSTEEYLPPYRPLPAEPSLPAPEPSVEPPLQSTDPSPEAPVSPEPQLPQQQPAIQAAPPVQVAPPVAAPPEPLPPAAPEPPPPALEVPPLRQPKVFQN</sequence>
<keyword evidence="2" id="KW-1133">Transmembrane helix</keyword>
<name>A0A951PDH9_9CYAN</name>
<feature type="compositionally biased region" description="Pro residues" evidence="1">
    <location>
        <begin position="355"/>
        <end position="364"/>
    </location>
</feature>
<dbReference type="SUPFAM" id="SSF56112">
    <property type="entry name" value="Protein kinase-like (PK-like)"/>
    <property type="match status" value="1"/>
</dbReference>